<dbReference type="InterPro" id="IPR004556">
    <property type="entry name" value="HemK-like"/>
</dbReference>
<dbReference type="EC" id="2.1.1.297" evidence="5"/>
<comment type="caution">
    <text evidence="5">Lacks conserved residue(s) required for the propagation of feature annotation.</text>
</comment>
<dbReference type="RefSeq" id="WP_367778197.1">
    <property type="nucleotide sequence ID" value="NZ_JBFMIA010000002.1"/>
</dbReference>
<keyword evidence="3 5" id="KW-0949">S-adenosyl-L-methionine</keyword>
<evidence type="ECO:0000259" key="7">
    <source>
        <dbReference type="Pfam" id="PF17827"/>
    </source>
</evidence>
<evidence type="ECO:0000313" key="9">
    <source>
        <dbReference type="Proteomes" id="UP001556040"/>
    </source>
</evidence>
<feature type="binding site" evidence="5">
    <location>
        <begin position="192"/>
        <end position="195"/>
    </location>
    <ligand>
        <name>substrate</name>
    </ligand>
</feature>
<dbReference type="InterPro" id="IPR019874">
    <property type="entry name" value="RF_methyltr_PrmC"/>
</dbReference>
<dbReference type="HAMAP" id="MF_02126">
    <property type="entry name" value="RF_methyltr_PrmC"/>
    <property type="match status" value="1"/>
</dbReference>
<dbReference type="EMBL" id="JBFMIA010000002">
    <property type="protein sequence ID" value="MEW9500849.1"/>
    <property type="molecule type" value="Genomic_DNA"/>
</dbReference>
<keyword evidence="1 5" id="KW-0489">Methyltransferase</keyword>
<dbReference type="PANTHER" id="PTHR18895">
    <property type="entry name" value="HEMK METHYLTRANSFERASE"/>
    <property type="match status" value="1"/>
</dbReference>
<dbReference type="InterPro" id="IPR007848">
    <property type="entry name" value="Small_mtfrase_dom"/>
</dbReference>
<dbReference type="PANTHER" id="PTHR18895:SF74">
    <property type="entry name" value="MTRF1L RELEASE FACTOR GLUTAMINE METHYLTRANSFERASE"/>
    <property type="match status" value="1"/>
</dbReference>
<evidence type="ECO:0000256" key="1">
    <source>
        <dbReference type="ARBA" id="ARBA00022603"/>
    </source>
</evidence>
<evidence type="ECO:0000256" key="2">
    <source>
        <dbReference type="ARBA" id="ARBA00022679"/>
    </source>
</evidence>
<protein>
    <recommendedName>
        <fullName evidence="5">Release factor glutamine methyltransferase</fullName>
        <shortName evidence="5">RF MTase</shortName>
        <ecNumber evidence="5">2.1.1.297</ecNumber>
    </recommendedName>
    <alternativeName>
        <fullName evidence="5">N5-glutamine methyltransferase PrmC</fullName>
    </alternativeName>
    <alternativeName>
        <fullName evidence="5">Protein-(glutamine-N5) MTase PrmC</fullName>
    </alternativeName>
    <alternativeName>
        <fullName evidence="5">Protein-glutamine N-methyltransferase PrmC</fullName>
    </alternativeName>
</protein>
<dbReference type="PROSITE" id="PS00092">
    <property type="entry name" value="N6_MTASE"/>
    <property type="match status" value="1"/>
</dbReference>
<gene>
    <name evidence="5 8" type="primary">prmC</name>
    <name evidence="8" type="ORF">AB1471_03420</name>
</gene>
<reference evidence="8 9" key="1">
    <citation type="journal article" date="1979" name="Int. J. Syst. Evol. Microbiol.">
        <title>Bacillus globisporus subsp. marinus subsp. nov.</title>
        <authorList>
            <person name="Liu H."/>
        </authorList>
    </citation>
    <scope>NUCLEOTIDE SEQUENCE [LARGE SCALE GENOMIC DNA]</scope>
    <source>
        <strain evidence="8 9">DSM 1297</strain>
    </source>
</reference>
<dbReference type="InterPro" id="IPR040758">
    <property type="entry name" value="PrmC_N"/>
</dbReference>
<accession>A0ABV3Q0H9</accession>
<dbReference type="InterPro" id="IPR029063">
    <property type="entry name" value="SAM-dependent_MTases_sf"/>
</dbReference>
<dbReference type="GO" id="GO:0032259">
    <property type="term" value="P:methylation"/>
    <property type="evidence" value="ECO:0007669"/>
    <property type="project" value="UniProtKB-KW"/>
</dbReference>
<dbReference type="NCBIfam" id="TIGR03534">
    <property type="entry name" value="RF_mod_PrmC"/>
    <property type="match status" value="1"/>
</dbReference>
<evidence type="ECO:0000256" key="5">
    <source>
        <dbReference type="HAMAP-Rule" id="MF_02126"/>
    </source>
</evidence>
<dbReference type="InterPro" id="IPR050320">
    <property type="entry name" value="N5-glutamine_MTase"/>
</dbReference>
<proteinExistence type="inferred from homology"/>
<name>A0ABV3Q0H9_9BACL</name>
<comment type="caution">
    <text evidence="8">The sequence shown here is derived from an EMBL/GenBank/DDBJ whole genome shotgun (WGS) entry which is preliminary data.</text>
</comment>
<feature type="binding site" evidence="5">
    <location>
        <position position="192"/>
    </location>
    <ligand>
        <name>S-adenosyl-L-methionine</name>
        <dbReference type="ChEBI" id="CHEBI:59789"/>
    </ligand>
</feature>
<dbReference type="GO" id="GO:0102559">
    <property type="term" value="F:peptide chain release factor N(5)-glutamine methyltransferase activity"/>
    <property type="evidence" value="ECO:0007669"/>
    <property type="project" value="UniProtKB-EC"/>
</dbReference>
<keyword evidence="2 5" id="KW-0808">Transferase</keyword>
<dbReference type="CDD" id="cd02440">
    <property type="entry name" value="AdoMet_MTases"/>
    <property type="match status" value="1"/>
</dbReference>
<dbReference type="SUPFAM" id="SSF53335">
    <property type="entry name" value="S-adenosyl-L-methionine-dependent methyltransferases"/>
    <property type="match status" value="1"/>
</dbReference>
<evidence type="ECO:0000259" key="6">
    <source>
        <dbReference type="Pfam" id="PF05175"/>
    </source>
</evidence>
<feature type="binding site" evidence="5">
    <location>
        <position position="149"/>
    </location>
    <ligand>
        <name>S-adenosyl-L-methionine</name>
        <dbReference type="ChEBI" id="CHEBI:59789"/>
    </ligand>
</feature>
<feature type="domain" description="Release factor glutamine methyltransferase N-terminal" evidence="7">
    <location>
        <begin position="9"/>
        <end position="77"/>
    </location>
</feature>
<sequence>MAKMYKIYEALNWASSYLEDREREPYAAEILLQYVLNVDRTKMFMNFREDMTNEDFDQYEQVIQKHAQGIPVQHIMGVESFFGRTFRVNKDVLIPRPETEELIFYALERCEKLFEKEAPLSFVDIGTGSGAIAVTVKLERPTWSVKAVDLSQAALAVARTNAETLQAEVKFLEGDLFTPLDQNEQIDVVLSNPPYIPHSDQSSMSDVVVNHEPHEALFADEEGLKLYRQMSEQLPGRMNRPGLIGFEVGAGQGKPVSQLLQNVFPQDEVEVVYDINGKDRMVFCRLTPHV</sequence>
<feature type="domain" description="Methyltransferase small" evidence="6">
    <location>
        <begin position="120"/>
        <end position="200"/>
    </location>
</feature>
<dbReference type="Proteomes" id="UP001556040">
    <property type="component" value="Unassembled WGS sequence"/>
</dbReference>
<dbReference type="NCBIfam" id="TIGR00536">
    <property type="entry name" value="hemK_fam"/>
    <property type="match status" value="1"/>
</dbReference>
<dbReference type="Pfam" id="PF05175">
    <property type="entry name" value="MTS"/>
    <property type="match status" value="1"/>
</dbReference>
<comment type="similarity">
    <text evidence="5">Belongs to the protein N5-glutamine methyltransferase family. PrmC subfamily.</text>
</comment>
<dbReference type="Pfam" id="PF17827">
    <property type="entry name" value="PrmC_N"/>
    <property type="match status" value="1"/>
</dbReference>
<dbReference type="Gene3D" id="3.40.50.150">
    <property type="entry name" value="Vaccinia Virus protein VP39"/>
    <property type="match status" value="1"/>
</dbReference>
<evidence type="ECO:0000256" key="4">
    <source>
        <dbReference type="ARBA" id="ARBA00048391"/>
    </source>
</evidence>
<keyword evidence="9" id="KW-1185">Reference proteome</keyword>
<comment type="function">
    <text evidence="5">Methylates the class 1 translation termination release factors RF1/PrfA and RF2/PrfB on the glutamine residue of the universally conserved GGQ motif.</text>
</comment>
<evidence type="ECO:0000313" key="8">
    <source>
        <dbReference type="EMBL" id="MEW9500849.1"/>
    </source>
</evidence>
<dbReference type="InterPro" id="IPR002052">
    <property type="entry name" value="DNA_methylase_N6_adenine_CS"/>
</dbReference>
<organism evidence="8 9">
    <name type="scientific">Jeotgalibacillus marinus</name>
    <dbReference type="NCBI Taxonomy" id="86667"/>
    <lineage>
        <taxon>Bacteria</taxon>
        <taxon>Bacillati</taxon>
        <taxon>Bacillota</taxon>
        <taxon>Bacilli</taxon>
        <taxon>Bacillales</taxon>
        <taxon>Caryophanaceae</taxon>
        <taxon>Jeotgalibacillus</taxon>
    </lineage>
</organism>
<comment type="catalytic activity">
    <reaction evidence="4 5">
        <text>L-glutaminyl-[peptide chain release factor] + S-adenosyl-L-methionine = N(5)-methyl-L-glutaminyl-[peptide chain release factor] + S-adenosyl-L-homocysteine + H(+)</text>
        <dbReference type="Rhea" id="RHEA:42896"/>
        <dbReference type="Rhea" id="RHEA-COMP:10271"/>
        <dbReference type="Rhea" id="RHEA-COMP:10272"/>
        <dbReference type="ChEBI" id="CHEBI:15378"/>
        <dbReference type="ChEBI" id="CHEBI:30011"/>
        <dbReference type="ChEBI" id="CHEBI:57856"/>
        <dbReference type="ChEBI" id="CHEBI:59789"/>
        <dbReference type="ChEBI" id="CHEBI:61891"/>
        <dbReference type="EC" id="2.1.1.297"/>
    </reaction>
</comment>
<evidence type="ECO:0000256" key="3">
    <source>
        <dbReference type="ARBA" id="ARBA00022691"/>
    </source>
</evidence>
<dbReference type="Gene3D" id="1.10.8.10">
    <property type="entry name" value="DNA helicase RuvA subunit, C-terminal domain"/>
    <property type="match status" value="1"/>
</dbReference>
<feature type="binding site" evidence="5">
    <location>
        <begin position="126"/>
        <end position="130"/>
    </location>
    <ligand>
        <name>S-adenosyl-L-methionine</name>
        <dbReference type="ChEBI" id="CHEBI:59789"/>
    </ligand>
</feature>